<dbReference type="EMBL" id="BMFH01000001">
    <property type="protein sequence ID" value="GGD48911.1"/>
    <property type="molecule type" value="Genomic_DNA"/>
</dbReference>
<accession>A0ABQ1QYT4</accession>
<feature type="signal peptide" evidence="2">
    <location>
        <begin position="1"/>
        <end position="20"/>
    </location>
</feature>
<comment type="caution">
    <text evidence="4">The sequence shown here is derived from an EMBL/GenBank/DDBJ whole genome shotgun (WGS) entry which is preliminary data.</text>
</comment>
<feature type="chain" id="PRO_5046105554" description="Outer membrane protein beta-barrel domain-containing protein" evidence="2">
    <location>
        <begin position="21"/>
        <end position="180"/>
    </location>
</feature>
<evidence type="ECO:0000313" key="4">
    <source>
        <dbReference type="EMBL" id="GGD48911.1"/>
    </source>
</evidence>
<evidence type="ECO:0000313" key="5">
    <source>
        <dbReference type="Proteomes" id="UP000625780"/>
    </source>
</evidence>
<proteinExistence type="predicted"/>
<evidence type="ECO:0000256" key="1">
    <source>
        <dbReference type="ARBA" id="ARBA00022729"/>
    </source>
</evidence>
<dbReference type="PROSITE" id="PS00695">
    <property type="entry name" value="ENT_VIR_OMP_2"/>
    <property type="match status" value="1"/>
</dbReference>
<keyword evidence="1 2" id="KW-0732">Signal</keyword>
<dbReference type="InterPro" id="IPR011250">
    <property type="entry name" value="OMP/PagP_B-barrel"/>
</dbReference>
<protein>
    <recommendedName>
        <fullName evidence="3">Outer membrane protein beta-barrel domain-containing protein</fullName>
    </recommendedName>
</protein>
<sequence length="180" mass="18964">MKKTLILLVALIAYGTNANAQNVTFGVKAGANFSNLKVVFDGEGASPDGATSLYVGGLVDVGISENFHFQPELLYSIEGAQDAEVSYVNVPLMVKYYLVEGFNIQAGPQIGILADAEGGTDGLKGTNFGLNFGAAFEVIGGFFADARYNLGVANIAEDDPGFSDAKLRTKGFQLGVGYRF</sequence>
<evidence type="ECO:0000256" key="2">
    <source>
        <dbReference type="SAM" id="SignalP"/>
    </source>
</evidence>
<keyword evidence="5" id="KW-1185">Reference proteome</keyword>
<reference evidence="5" key="1">
    <citation type="journal article" date="2019" name="Int. J. Syst. Evol. Microbiol.">
        <title>The Global Catalogue of Microorganisms (GCM) 10K type strain sequencing project: providing services to taxonomists for standard genome sequencing and annotation.</title>
        <authorList>
            <consortium name="The Broad Institute Genomics Platform"/>
            <consortium name="The Broad Institute Genome Sequencing Center for Infectious Disease"/>
            <person name="Wu L."/>
            <person name="Ma J."/>
        </authorList>
    </citation>
    <scope>NUCLEOTIDE SEQUENCE [LARGE SCALE GENOMIC DNA]</scope>
    <source>
        <strain evidence="5">CGMCC 1.12606</strain>
    </source>
</reference>
<dbReference type="RefSeq" id="WP_188370018.1">
    <property type="nucleotide sequence ID" value="NZ_BMFH01000001.1"/>
</dbReference>
<dbReference type="SUPFAM" id="SSF56925">
    <property type="entry name" value="OMPA-like"/>
    <property type="match status" value="1"/>
</dbReference>
<name>A0ABQ1QYT4_9FLAO</name>
<dbReference type="Proteomes" id="UP000625780">
    <property type="component" value="Unassembled WGS sequence"/>
</dbReference>
<dbReference type="InterPro" id="IPR000758">
    <property type="entry name" value="Enterovir_OMP"/>
</dbReference>
<evidence type="ECO:0000259" key="3">
    <source>
        <dbReference type="Pfam" id="PF13505"/>
    </source>
</evidence>
<dbReference type="InterPro" id="IPR027385">
    <property type="entry name" value="Beta-barrel_OMP"/>
</dbReference>
<dbReference type="Pfam" id="PF13505">
    <property type="entry name" value="OMP_b-brl"/>
    <property type="match status" value="1"/>
</dbReference>
<organism evidence="4 5">
    <name type="scientific">Muriicola marianensis</name>
    <dbReference type="NCBI Taxonomy" id="1324801"/>
    <lineage>
        <taxon>Bacteria</taxon>
        <taxon>Pseudomonadati</taxon>
        <taxon>Bacteroidota</taxon>
        <taxon>Flavobacteriia</taxon>
        <taxon>Flavobacteriales</taxon>
        <taxon>Flavobacteriaceae</taxon>
        <taxon>Muriicola</taxon>
    </lineage>
</organism>
<gene>
    <name evidence="4" type="ORF">GCM10011361_14590</name>
</gene>
<feature type="domain" description="Outer membrane protein beta-barrel" evidence="3">
    <location>
        <begin position="7"/>
        <end position="180"/>
    </location>
</feature>